<dbReference type="HOGENOM" id="CLU_000288_125_8_1"/>
<dbReference type="Pfam" id="PF13424">
    <property type="entry name" value="TPR_12"/>
    <property type="match status" value="3"/>
</dbReference>
<dbReference type="SUPFAM" id="SSF52540">
    <property type="entry name" value="P-loop containing nucleoside triphosphate hydrolases"/>
    <property type="match status" value="1"/>
</dbReference>
<reference evidence="4" key="2">
    <citation type="submission" date="2015-01" db="EMBL/GenBank/DDBJ databases">
        <title>Evolutionary Origins and Diversification of the Mycorrhizal Mutualists.</title>
        <authorList>
            <consortium name="DOE Joint Genome Institute"/>
            <consortium name="Mycorrhizal Genomics Consortium"/>
            <person name="Kohler A."/>
            <person name="Kuo A."/>
            <person name="Nagy L.G."/>
            <person name="Floudas D."/>
            <person name="Copeland A."/>
            <person name="Barry K.W."/>
            <person name="Cichocki N."/>
            <person name="Veneault-Fourrey C."/>
            <person name="LaButti K."/>
            <person name="Lindquist E.A."/>
            <person name="Lipzen A."/>
            <person name="Lundell T."/>
            <person name="Morin E."/>
            <person name="Murat C."/>
            <person name="Riley R."/>
            <person name="Ohm R."/>
            <person name="Sun H."/>
            <person name="Tunlid A."/>
            <person name="Henrissat B."/>
            <person name="Grigoriev I.V."/>
            <person name="Hibbett D.S."/>
            <person name="Martin F."/>
        </authorList>
    </citation>
    <scope>NUCLEOTIDE SEQUENCE [LARGE SCALE GENOMIC DNA]</scope>
    <source>
        <strain evidence="4">MAFF 305830</strain>
    </source>
</reference>
<evidence type="ECO:0008006" key="5">
    <source>
        <dbReference type="Google" id="ProtNLM"/>
    </source>
</evidence>
<dbReference type="PANTHER" id="PTHR45641">
    <property type="entry name" value="TETRATRICOPEPTIDE REPEAT PROTEIN (AFU_ORTHOLOGUE AFUA_6G03870)"/>
    <property type="match status" value="1"/>
</dbReference>
<evidence type="ECO:0000256" key="2">
    <source>
        <dbReference type="ARBA" id="ARBA00022803"/>
    </source>
</evidence>
<evidence type="ECO:0000256" key="1">
    <source>
        <dbReference type="ARBA" id="ARBA00022737"/>
    </source>
</evidence>
<dbReference type="STRING" id="933852.A0A0C2WPP5"/>
<keyword evidence="2" id="KW-0802">TPR repeat</keyword>
<dbReference type="OrthoDB" id="1658288at2759"/>
<dbReference type="Gene3D" id="3.40.50.300">
    <property type="entry name" value="P-loop containing nucleotide triphosphate hydrolases"/>
    <property type="match status" value="1"/>
</dbReference>
<gene>
    <name evidence="3" type="ORF">M408DRAFT_8867</name>
</gene>
<dbReference type="Gene3D" id="1.25.40.10">
    <property type="entry name" value="Tetratricopeptide repeat domain"/>
    <property type="match status" value="4"/>
</dbReference>
<accession>A0A0C2WPP5</accession>
<organism evidence="3 4">
    <name type="scientific">Serendipita vermifera MAFF 305830</name>
    <dbReference type="NCBI Taxonomy" id="933852"/>
    <lineage>
        <taxon>Eukaryota</taxon>
        <taxon>Fungi</taxon>
        <taxon>Dikarya</taxon>
        <taxon>Basidiomycota</taxon>
        <taxon>Agaricomycotina</taxon>
        <taxon>Agaricomycetes</taxon>
        <taxon>Sebacinales</taxon>
        <taxon>Serendipitaceae</taxon>
        <taxon>Serendipita</taxon>
    </lineage>
</organism>
<dbReference type="PANTHER" id="PTHR45641:SF19">
    <property type="entry name" value="NEPHROCYSTIN-3"/>
    <property type="match status" value="1"/>
</dbReference>
<name>A0A0C2WPP5_SERVB</name>
<dbReference type="InterPro" id="IPR027417">
    <property type="entry name" value="P-loop_NTPase"/>
</dbReference>
<dbReference type="EMBL" id="KN824294">
    <property type="protein sequence ID" value="KIM28178.1"/>
    <property type="molecule type" value="Genomic_DNA"/>
</dbReference>
<dbReference type="AlphaFoldDB" id="A0A0C2WPP5"/>
<sequence>MNPTQHVVWEALLRYAYGFLNEAERVAKQTQEQLDTTTTYYRLPVQDSEDVGSISEAKMEELTEALLAEDGEVMLVELVRRMKQTFNDVPTLSSSYVARQSLQEQLREVILEDRPGRRVIIVTGQAGSGKSELVKDFLLGLGSDNAARFKHVFWVNGSSETLIKGDTLRQVKDVLPVKKPQTYEDAKKYLKSTPGWLIVYNNANDANLNILPLFPEGELGAMSDREAIEVLVGFEQQTSLSIEERGTAAALAQRLGFLPIALAQARRYMHEAEYNSAEYFALLEQDILNSSRDDPTSLTCAISFKRISERDQTLLQLLSTLGPKFPLSAIPYAAKKLFRNDAFTFVEQSPRIGAAIQLLCHVFFSESGQFEENFWELTRALRDYGFVSLTPTLETLLVSIHPLIRNLTLSDIPDEKREVLRDAAGCLLACNSGSPLLKRYFPSHIGVLMQFHKLGILDLNQRAAFGKILCDLKMKEDAQNIWKDIYSSLKEKYGATHLHVATAAIELAATYSNETLSQMEQFETEAVLIRETLLGPYNLDTLRAKKELAGTFQRQGRYEESIQLRNYVLQNLRSQHTAGHPDVLEVTYWQLQAYELKEMQNPWAIQRDRQIIDLLFELLEHQRSYYGKAHAKTHATMSLLSFTYSLRDMHSEAEQIRISMLKLMQRGSSKADTCDCMVEIAIQLAREQKYSQAELLYTQASEGFRAELGELHTATLDARASLAQIYYDQGLLENAKSLLQEIWEARKTAFGERDRSNIHCMTKLADVYSKQNQHLDAQRLLLQALEICDEWSAHQESFSNKATITIELADIYNAQRRYDDAEKLGLEILEESEARLGSANFITLLSMTSLAETYAKQGRLLEAETLQIKVVEGWNVLNGPSSLETLGVKRHLAITYHSQGRYSEAENLLLKVVEGGRDGADWDTTVPMRNLAAVYESQKQFSKAGRILKDVFRRKKESLGIANPETVAAMTELANCYEDGGRPLRATPLRTNLLQIHKSESGSDSLAAMISMSLLGQNYRLQRREAEAIPVYVEAVNGLRLQLGDEHPSTIAAMRNLAGAYFEQGQYLDALPLRLHILEMKKKSLDSETVEVAKCSLDVAKIFHKLDRSDDAEQLAMEAARVFWRLSGATSRDYQEAVTLIEEIRQPSLSSTVKWIKSFF</sequence>
<dbReference type="SUPFAM" id="SSF48452">
    <property type="entry name" value="TPR-like"/>
    <property type="match status" value="3"/>
</dbReference>
<dbReference type="InterPro" id="IPR011990">
    <property type="entry name" value="TPR-like_helical_dom_sf"/>
</dbReference>
<keyword evidence="4" id="KW-1185">Reference proteome</keyword>
<proteinExistence type="predicted"/>
<evidence type="ECO:0000313" key="3">
    <source>
        <dbReference type="EMBL" id="KIM28178.1"/>
    </source>
</evidence>
<evidence type="ECO:0000313" key="4">
    <source>
        <dbReference type="Proteomes" id="UP000054097"/>
    </source>
</evidence>
<dbReference type="Proteomes" id="UP000054097">
    <property type="component" value="Unassembled WGS sequence"/>
</dbReference>
<reference evidence="3 4" key="1">
    <citation type="submission" date="2014-04" db="EMBL/GenBank/DDBJ databases">
        <authorList>
            <consortium name="DOE Joint Genome Institute"/>
            <person name="Kuo A."/>
            <person name="Zuccaro A."/>
            <person name="Kohler A."/>
            <person name="Nagy L.G."/>
            <person name="Floudas D."/>
            <person name="Copeland A."/>
            <person name="Barry K.W."/>
            <person name="Cichocki N."/>
            <person name="Veneault-Fourrey C."/>
            <person name="LaButti K."/>
            <person name="Lindquist E.A."/>
            <person name="Lipzen A."/>
            <person name="Lundell T."/>
            <person name="Morin E."/>
            <person name="Murat C."/>
            <person name="Sun H."/>
            <person name="Tunlid A."/>
            <person name="Henrissat B."/>
            <person name="Grigoriev I.V."/>
            <person name="Hibbett D.S."/>
            <person name="Martin F."/>
            <person name="Nordberg H.P."/>
            <person name="Cantor M.N."/>
            <person name="Hua S.X."/>
        </authorList>
    </citation>
    <scope>NUCLEOTIDE SEQUENCE [LARGE SCALE GENOMIC DNA]</scope>
    <source>
        <strain evidence="3 4">MAFF 305830</strain>
    </source>
</reference>
<protein>
    <recommendedName>
        <fullName evidence="5">TPR-like protein</fullName>
    </recommendedName>
</protein>
<keyword evidence="1" id="KW-0677">Repeat</keyword>